<dbReference type="EMBL" id="BMXR01000007">
    <property type="protein sequence ID" value="GGX59081.1"/>
    <property type="molecule type" value="Genomic_DNA"/>
</dbReference>
<name>A0A918NCZ8_9GAMM</name>
<evidence type="ECO:0000313" key="6">
    <source>
        <dbReference type="Proteomes" id="UP000626148"/>
    </source>
</evidence>
<dbReference type="RefSeq" id="WP_189609829.1">
    <property type="nucleotide sequence ID" value="NZ_BMXR01000007.1"/>
</dbReference>
<dbReference type="AlphaFoldDB" id="A0A918NCZ8"/>
<feature type="chain" id="PRO_5037571600" description="Imelysin-like domain-containing protein" evidence="3">
    <location>
        <begin position="20"/>
        <end position="316"/>
    </location>
</feature>
<proteinExistence type="predicted"/>
<accession>A0A918NCZ8</accession>
<reference evidence="5" key="2">
    <citation type="submission" date="2020-09" db="EMBL/GenBank/DDBJ databases">
        <authorList>
            <person name="Sun Q."/>
            <person name="Kim S."/>
        </authorList>
    </citation>
    <scope>NUCLEOTIDE SEQUENCE</scope>
    <source>
        <strain evidence="5">KCTC 22169</strain>
    </source>
</reference>
<feature type="signal peptide" evidence="3">
    <location>
        <begin position="1"/>
        <end position="19"/>
    </location>
</feature>
<evidence type="ECO:0000256" key="1">
    <source>
        <dbReference type="ARBA" id="ARBA00004196"/>
    </source>
</evidence>
<evidence type="ECO:0000313" key="5">
    <source>
        <dbReference type="EMBL" id="GGX59081.1"/>
    </source>
</evidence>
<keyword evidence="6" id="KW-1185">Reference proteome</keyword>
<dbReference type="InterPro" id="IPR038352">
    <property type="entry name" value="Imelysin_sf"/>
</dbReference>
<dbReference type="Proteomes" id="UP000626148">
    <property type="component" value="Unassembled WGS sequence"/>
</dbReference>
<reference evidence="5" key="1">
    <citation type="journal article" date="2014" name="Int. J. Syst. Evol. Microbiol.">
        <title>Complete genome sequence of Corynebacterium casei LMG S-19264T (=DSM 44701T), isolated from a smear-ripened cheese.</title>
        <authorList>
            <consortium name="US DOE Joint Genome Institute (JGI-PGF)"/>
            <person name="Walter F."/>
            <person name="Albersmeier A."/>
            <person name="Kalinowski J."/>
            <person name="Ruckert C."/>
        </authorList>
    </citation>
    <scope>NUCLEOTIDE SEQUENCE</scope>
    <source>
        <strain evidence="5">KCTC 22169</strain>
    </source>
</reference>
<comment type="caution">
    <text evidence="5">The sequence shown here is derived from an EMBL/GenBank/DDBJ whole genome shotgun (WGS) entry which is preliminary data.</text>
</comment>
<comment type="subcellular location">
    <subcellularLocation>
        <location evidence="1">Cell envelope</location>
    </subcellularLocation>
</comment>
<evidence type="ECO:0000259" key="4">
    <source>
        <dbReference type="Pfam" id="PF09375"/>
    </source>
</evidence>
<organism evidence="5 6">
    <name type="scientific">Saccharospirillum salsuginis</name>
    <dbReference type="NCBI Taxonomy" id="418750"/>
    <lineage>
        <taxon>Bacteria</taxon>
        <taxon>Pseudomonadati</taxon>
        <taxon>Pseudomonadota</taxon>
        <taxon>Gammaproteobacteria</taxon>
        <taxon>Oceanospirillales</taxon>
        <taxon>Saccharospirillaceae</taxon>
        <taxon>Saccharospirillum</taxon>
    </lineage>
</organism>
<evidence type="ECO:0000256" key="3">
    <source>
        <dbReference type="SAM" id="SignalP"/>
    </source>
</evidence>
<dbReference type="Gene3D" id="1.20.1420.20">
    <property type="entry name" value="M75 peptidase, HXXE motif"/>
    <property type="match status" value="1"/>
</dbReference>
<feature type="domain" description="Imelysin-like" evidence="4">
    <location>
        <begin position="33"/>
        <end position="205"/>
    </location>
</feature>
<dbReference type="InterPro" id="IPR018976">
    <property type="entry name" value="Imelysin-like"/>
</dbReference>
<gene>
    <name evidence="5" type="ORF">GCM10007392_28500</name>
</gene>
<dbReference type="Pfam" id="PF09375">
    <property type="entry name" value="Peptidase_M75"/>
    <property type="match status" value="1"/>
</dbReference>
<keyword evidence="2 3" id="KW-0732">Signal</keyword>
<sequence length="316" mass="35509">MKPLIPLVLGAVLAAGAQADLATDWARNQKTAVSKWQDRTTAFVAEMNRVCDARPEARIPAEHRRALLPAWYDLVEAWGVVASQEPAAIDELGFGYRVAFWPDSRGVVVRQMETHAVQRQTGQFESLQIAGHGIQGLDWMLSRSQPDCRLMRDWADHYPGYVDQIESAMPERMRLADQAVTLAANDLYAQASRLNQRLREVMNEPGGRYRPFMGDVSETGQSVRFIRAGLSDLGARLVLFSERLPDDRMRAPANEWRNTLVELADTLPDGWPEESDAAWDMIKRIRAANQGVETWLKNDVADAYSLLIGFNNQDGD</sequence>
<dbReference type="GO" id="GO:0030313">
    <property type="term" value="C:cell envelope"/>
    <property type="evidence" value="ECO:0007669"/>
    <property type="project" value="UniProtKB-SubCell"/>
</dbReference>
<evidence type="ECO:0000256" key="2">
    <source>
        <dbReference type="ARBA" id="ARBA00022729"/>
    </source>
</evidence>
<protein>
    <recommendedName>
        <fullName evidence="4">Imelysin-like domain-containing protein</fullName>
    </recommendedName>
</protein>